<dbReference type="EMBL" id="JANBPG010000621">
    <property type="protein sequence ID" value="KAJ1894988.1"/>
    <property type="molecule type" value="Genomic_DNA"/>
</dbReference>
<gene>
    <name evidence="1" type="ORF">LPJ66_004859</name>
</gene>
<keyword evidence="2" id="KW-1185">Reference proteome</keyword>
<feature type="non-terminal residue" evidence="1">
    <location>
        <position position="238"/>
    </location>
</feature>
<evidence type="ECO:0000313" key="2">
    <source>
        <dbReference type="Proteomes" id="UP001150581"/>
    </source>
</evidence>
<reference evidence="1" key="1">
    <citation type="submission" date="2022-07" db="EMBL/GenBank/DDBJ databases">
        <title>Phylogenomic reconstructions and comparative analyses of Kickxellomycotina fungi.</title>
        <authorList>
            <person name="Reynolds N.K."/>
            <person name="Stajich J.E."/>
            <person name="Barry K."/>
            <person name="Grigoriev I.V."/>
            <person name="Crous P."/>
            <person name="Smith M.E."/>
        </authorList>
    </citation>
    <scope>NUCLEOTIDE SEQUENCE</scope>
    <source>
        <strain evidence="1">Benny 63K</strain>
    </source>
</reference>
<accession>A0ACC1IHI5</accession>
<organism evidence="1 2">
    <name type="scientific">Kickxella alabastrina</name>
    <dbReference type="NCBI Taxonomy" id="61397"/>
    <lineage>
        <taxon>Eukaryota</taxon>
        <taxon>Fungi</taxon>
        <taxon>Fungi incertae sedis</taxon>
        <taxon>Zoopagomycota</taxon>
        <taxon>Kickxellomycotina</taxon>
        <taxon>Kickxellomycetes</taxon>
        <taxon>Kickxellales</taxon>
        <taxon>Kickxellaceae</taxon>
        <taxon>Kickxella</taxon>
    </lineage>
</organism>
<evidence type="ECO:0000313" key="1">
    <source>
        <dbReference type="EMBL" id="KAJ1894988.1"/>
    </source>
</evidence>
<comment type="caution">
    <text evidence="1">The sequence shown here is derived from an EMBL/GenBank/DDBJ whole genome shotgun (WGS) entry which is preliminary data.</text>
</comment>
<dbReference type="Proteomes" id="UP001150581">
    <property type="component" value="Unassembled WGS sequence"/>
</dbReference>
<name>A0ACC1IHI5_9FUNG</name>
<protein>
    <submittedName>
        <fullName evidence="1">Uncharacterized protein</fullName>
    </submittedName>
</protein>
<sequence length="238" mass="26320">MSLSISDPHDFYQIQNPAPGTAIEPTDLEIEQGFANGKNPNPLPKLFQPLKIRDYTIKNRIWVSPMCMYSAQDGFSTNFHMTHYSQYAMRGAGLVMVEATGVAPEGRISPNCLGLWKDEHIEGLSRIVSHMHEYGTVVAIQIGHSGRKGSTIPLQLYGTRDSFRSTIEEGGWPDKVYGPSAIAYDEAHNVPKELSLAQIADIQQAFVDAAVRADKAGFDVIELHSAHGYLLFEFLSPL</sequence>
<proteinExistence type="predicted"/>